<keyword evidence="1" id="KW-1133">Transmembrane helix</keyword>
<dbReference type="Proteomes" id="UP001302602">
    <property type="component" value="Unassembled WGS sequence"/>
</dbReference>
<keyword evidence="1" id="KW-0812">Transmembrane</keyword>
<dbReference type="AlphaFoldDB" id="A0AAN6U7J0"/>
<reference evidence="2" key="1">
    <citation type="journal article" date="2023" name="Mol. Phylogenet. Evol.">
        <title>Genome-scale phylogeny and comparative genomics of the fungal order Sordariales.</title>
        <authorList>
            <person name="Hensen N."/>
            <person name="Bonometti L."/>
            <person name="Westerberg I."/>
            <person name="Brannstrom I.O."/>
            <person name="Guillou S."/>
            <person name="Cros-Aarteil S."/>
            <person name="Calhoun S."/>
            <person name="Haridas S."/>
            <person name="Kuo A."/>
            <person name="Mondo S."/>
            <person name="Pangilinan J."/>
            <person name="Riley R."/>
            <person name="LaButti K."/>
            <person name="Andreopoulos B."/>
            <person name="Lipzen A."/>
            <person name="Chen C."/>
            <person name="Yan M."/>
            <person name="Daum C."/>
            <person name="Ng V."/>
            <person name="Clum A."/>
            <person name="Steindorff A."/>
            <person name="Ohm R.A."/>
            <person name="Martin F."/>
            <person name="Silar P."/>
            <person name="Natvig D.O."/>
            <person name="Lalanne C."/>
            <person name="Gautier V."/>
            <person name="Ament-Velasquez S.L."/>
            <person name="Kruys A."/>
            <person name="Hutchinson M.I."/>
            <person name="Powell A.J."/>
            <person name="Barry K."/>
            <person name="Miller A.N."/>
            <person name="Grigoriev I.V."/>
            <person name="Debuchy R."/>
            <person name="Gladieux P."/>
            <person name="Hiltunen Thoren M."/>
            <person name="Johannesson H."/>
        </authorList>
    </citation>
    <scope>NUCLEOTIDE SEQUENCE</scope>
    <source>
        <strain evidence="2">CBS 731.68</strain>
    </source>
</reference>
<gene>
    <name evidence="2" type="ORF">N657DRAFT_211685</name>
</gene>
<accession>A0AAN6U7J0</accession>
<feature type="transmembrane region" description="Helical" evidence="1">
    <location>
        <begin position="105"/>
        <end position="125"/>
    </location>
</feature>
<dbReference type="RefSeq" id="XP_062651221.1">
    <property type="nucleotide sequence ID" value="XM_062786252.1"/>
</dbReference>
<protein>
    <submittedName>
        <fullName evidence="2">Uncharacterized protein</fullName>
    </submittedName>
</protein>
<reference evidence="2" key="2">
    <citation type="submission" date="2023-05" db="EMBL/GenBank/DDBJ databases">
        <authorList>
            <consortium name="Lawrence Berkeley National Laboratory"/>
            <person name="Steindorff A."/>
            <person name="Hensen N."/>
            <person name="Bonometti L."/>
            <person name="Westerberg I."/>
            <person name="Brannstrom I.O."/>
            <person name="Guillou S."/>
            <person name="Cros-Aarteil S."/>
            <person name="Calhoun S."/>
            <person name="Haridas S."/>
            <person name="Kuo A."/>
            <person name="Mondo S."/>
            <person name="Pangilinan J."/>
            <person name="Riley R."/>
            <person name="Labutti K."/>
            <person name="Andreopoulos B."/>
            <person name="Lipzen A."/>
            <person name="Chen C."/>
            <person name="Yanf M."/>
            <person name="Daum C."/>
            <person name="Ng V."/>
            <person name="Clum A."/>
            <person name="Ohm R."/>
            <person name="Martin F."/>
            <person name="Silar P."/>
            <person name="Natvig D."/>
            <person name="Lalanne C."/>
            <person name="Gautier V."/>
            <person name="Ament-Velasquez S.L."/>
            <person name="Kruys A."/>
            <person name="Hutchinson M.I."/>
            <person name="Powell A.J."/>
            <person name="Barry K."/>
            <person name="Miller A.N."/>
            <person name="Grigoriev I.V."/>
            <person name="Debuchy R."/>
            <person name="Gladieux P."/>
            <person name="Thoren M.H."/>
            <person name="Johannesson H."/>
        </authorList>
    </citation>
    <scope>NUCLEOTIDE SEQUENCE</scope>
    <source>
        <strain evidence="2">CBS 731.68</strain>
    </source>
</reference>
<proteinExistence type="predicted"/>
<name>A0AAN6U7J0_9PEZI</name>
<keyword evidence="1" id="KW-0472">Membrane</keyword>
<dbReference type="GeneID" id="87823018"/>
<organism evidence="2 3">
    <name type="scientific">Parathielavia appendiculata</name>
    <dbReference type="NCBI Taxonomy" id="2587402"/>
    <lineage>
        <taxon>Eukaryota</taxon>
        <taxon>Fungi</taxon>
        <taxon>Dikarya</taxon>
        <taxon>Ascomycota</taxon>
        <taxon>Pezizomycotina</taxon>
        <taxon>Sordariomycetes</taxon>
        <taxon>Sordariomycetidae</taxon>
        <taxon>Sordariales</taxon>
        <taxon>Chaetomiaceae</taxon>
        <taxon>Parathielavia</taxon>
    </lineage>
</organism>
<keyword evidence="3" id="KW-1185">Reference proteome</keyword>
<dbReference type="EMBL" id="MU853224">
    <property type="protein sequence ID" value="KAK4127450.1"/>
    <property type="molecule type" value="Genomic_DNA"/>
</dbReference>
<comment type="caution">
    <text evidence="2">The sequence shown here is derived from an EMBL/GenBank/DDBJ whole genome shotgun (WGS) entry which is preliminary data.</text>
</comment>
<sequence>MHQVRFSTLQQYGRPTSVRVYAGQSPIYTVTEAKWERDYRERCDVGDRNRTRGKRSRDPRKDQETDCCLTAKVRSKSLVQGSTGAGHSVAPGRCNTMAGLDEHSLWCAFCGCLLLCLVNIHMIGYGPVPLRFV</sequence>
<evidence type="ECO:0000313" key="2">
    <source>
        <dbReference type="EMBL" id="KAK4127450.1"/>
    </source>
</evidence>
<evidence type="ECO:0000256" key="1">
    <source>
        <dbReference type="SAM" id="Phobius"/>
    </source>
</evidence>
<evidence type="ECO:0000313" key="3">
    <source>
        <dbReference type="Proteomes" id="UP001302602"/>
    </source>
</evidence>